<evidence type="ECO:0000313" key="2">
    <source>
        <dbReference type="Proteomes" id="UP000463961"/>
    </source>
</evidence>
<sequence length="76" mass="8725">MAMNAELLHLIERKTGMSIDQLQAGTISERRSEVEAKFRKPMRLLRLFPFIGRGSVMGEFLLSHADVNKQLNRALR</sequence>
<gene>
    <name evidence="1" type="ORF">ICHIAU1_02840</name>
</gene>
<accession>A0A679I6M5</accession>
<name>A0A679I6M5_9RHOO</name>
<evidence type="ECO:0000313" key="1">
    <source>
        <dbReference type="EMBL" id="BBU68001.1"/>
    </source>
</evidence>
<protein>
    <submittedName>
        <fullName evidence="1">Uncharacterized protein</fullName>
    </submittedName>
</protein>
<dbReference type="RefSeq" id="WP_162049049.1">
    <property type="nucleotide sequence ID" value="NZ_AP019011.1"/>
</dbReference>
<reference evidence="2" key="1">
    <citation type="submission" date="2020-01" db="EMBL/GenBank/DDBJ databases">
        <title>Phosphoaccumulans saitamaens gen. nov., sp. nov., a polyphosphate accumulating bacterium isolated from surface river water.</title>
        <authorList>
            <person name="Watanabe K."/>
            <person name="Suda W."/>
        </authorList>
    </citation>
    <scope>NUCLEOTIDE SEQUENCE [LARGE SCALE GENOMIC DNA]</scope>
    <source>
        <strain evidence="2">ICHIAU1</strain>
    </source>
</reference>
<dbReference type="AlphaFoldDB" id="A0A679I6M5"/>
<dbReference type="Proteomes" id="UP000463961">
    <property type="component" value="Chromosome"/>
</dbReference>
<organism evidence="1 2">
    <name type="scientific">Fluviibacter phosphoraccumulans</name>
    <dbReference type="NCBI Taxonomy" id="1751046"/>
    <lineage>
        <taxon>Bacteria</taxon>
        <taxon>Pseudomonadati</taxon>
        <taxon>Pseudomonadota</taxon>
        <taxon>Betaproteobacteria</taxon>
        <taxon>Rhodocyclales</taxon>
        <taxon>Fluviibacteraceae</taxon>
        <taxon>Fluviibacter</taxon>
    </lineage>
</organism>
<proteinExistence type="predicted"/>
<dbReference type="EMBL" id="AP022345">
    <property type="protein sequence ID" value="BBU68001.1"/>
    <property type="molecule type" value="Genomic_DNA"/>
</dbReference>
<keyword evidence="2" id="KW-1185">Reference proteome</keyword>